<reference evidence="2" key="1">
    <citation type="submission" date="2016-11" db="UniProtKB">
        <authorList>
            <consortium name="WormBaseParasite"/>
        </authorList>
    </citation>
    <scope>IDENTIFICATION</scope>
</reference>
<accession>A0A1I8G945</accession>
<dbReference type="WBParaSite" id="maker-uti_cns_0001225-snap-gene-0.11-mRNA-1">
    <property type="protein sequence ID" value="maker-uti_cns_0001225-snap-gene-0.11-mRNA-1"/>
    <property type="gene ID" value="maker-uti_cns_0001225-snap-gene-0.11"/>
</dbReference>
<dbReference type="AlphaFoldDB" id="A0A1I8G945"/>
<keyword evidence="1" id="KW-1185">Reference proteome</keyword>
<proteinExistence type="predicted"/>
<evidence type="ECO:0000313" key="2">
    <source>
        <dbReference type="WBParaSite" id="maker-uti_cns_0001225-snap-gene-0.11-mRNA-1"/>
    </source>
</evidence>
<dbReference type="InterPro" id="IPR035892">
    <property type="entry name" value="C2_domain_sf"/>
</dbReference>
<name>A0A1I8G945_9PLAT</name>
<dbReference type="Proteomes" id="UP000095280">
    <property type="component" value="Unplaced"/>
</dbReference>
<dbReference type="CDD" id="cd00030">
    <property type="entry name" value="C2"/>
    <property type="match status" value="1"/>
</dbReference>
<protein>
    <submittedName>
        <fullName evidence="2">PLAT domain-containing protein</fullName>
    </submittedName>
</protein>
<dbReference type="SUPFAM" id="SSF49562">
    <property type="entry name" value="C2 domain (Calcium/lipid-binding domain, CaLB)"/>
    <property type="match status" value="1"/>
</dbReference>
<evidence type="ECO:0000313" key="1">
    <source>
        <dbReference type="Proteomes" id="UP000095280"/>
    </source>
</evidence>
<organism evidence="1 2">
    <name type="scientific">Macrostomum lignano</name>
    <dbReference type="NCBI Taxonomy" id="282301"/>
    <lineage>
        <taxon>Eukaryota</taxon>
        <taxon>Metazoa</taxon>
        <taxon>Spiralia</taxon>
        <taxon>Lophotrochozoa</taxon>
        <taxon>Platyhelminthes</taxon>
        <taxon>Rhabditophora</taxon>
        <taxon>Macrostomorpha</taxon>
        <taxon>Macrostomida</taxon>
        <taxon>Macrostomidae</taxon>
        <taxon>Macrostomum</taxon>
    </lineage>
</organism>
<sequence>MLYRVKVMEANNILGKDGSGSGSNSDAYVLAVSGACSAATVIQSTEKVSDSLNPVAYPAGDLLLEVFDHDGNYVPNYLGFCWTTLSPVNGSCWLSRQGGLNFTIHEAGNSEYIWLSNPNMLYKQLS</sequence>